<comment type="caution">
    <text evidence="1">The sequence shown here is derived from an EMBL/GenBank/DDBJ whole genome shotgun (WGS) entry which is preliminary data.</text>
</comment>
<dbReference type="Proteomes" id="UP000747110">
    <property type="component" value="Unassembled WGS sequence"/>
</dbReference>
<sequence length="118" mass="12971">MCFGNFLRNHSKRSDSLSIYEGSKGRETSNCLVRFPRRLIAIGGCPLCEEHHRRAELFVVPKADGCDGINLIIRVSGCLGDVRRLMAVTEKVVIAGDPGDKAGDVENWVDAAEIGRWA</sequence>
<name>A0A8J4FW89_9CHLO</name>
<dbReference type="EMBL" id="BNCP01000037">
    <property type="protein sequence ID" value="GIL86789.1"/>
    <property type="molecule type" value="Genomic_DNA"/>
</dbReference>
<reference evidence="1" key="1">
    <citation type="journal article" date="2021" name="Proc. Natl. Acad. Sci. U.S.A.">
        <title>Three genomes in the algal genus Volvox reveal the fate of a haploid sex-determining region after a transition to homothallism.</title>
        <authorList>
            <person name="Yamamoto K."/>
            <person name="Hamaji T."/>
            <person name="Kawai-Toyooka H."/>
            <person name="Matsuzaki R."/>
            <person name="Takahashi F."/>
            <person name="Nishimura Y."/>
            <person name="Kawachi M."/>
            <person name="Noguchi H."/>
            <person name="Minakuchi Y."/>
            <person name="Umen J.G."/>
            <person name="Toyoda A."/>
            <person name="Nozaki H."/>
        </authorList>
    </citation>
    <scope>NUCLEOTIDE SEQUENCE</scope>
    <source>
        <strain evidence="1">NIES-3786</strain>
    </source>
</reference>
<evidence type="ECO:0000313" key="1">
    <source>
        <dbReference type="EMBL" id="GIL86789.1"/>
    </source>
</evidence>
<proteinExistence type="predicted"/>
<protein>
    <submittedName>
        <fullName evidence="1">Uncharacterized protein</fullName>
    </submittedName>
</protein>
<evidence type="ECO:0000313" key="2">
    <source>
        <dbReference type="Proteomes" id="UP000747110"/>
    </source>
</evidence>
<keyword evidence="2" id="KW-1185">Reference proteome</keyword>
<gene>
    <name evidence="1" type="ORF">Vretifemale_15017</name>
</gene>
<organism evidence="1 2">
    <name type="scientific">Volvox reticuliferus</name>
    <dbReference type="NCBI Taxonomy" id="1737510"/>
    <lineage>
        <taxon>Eukaryota</taxon>
        <taxon>Viridiplantae</taxon>
        <taxon>Chlorophyta</taxon>
        <taxon>core chlorophytes</taxon>
        <taxon>Chlorophyceae</taxon>
        <taxon>CS clade</taxon>
        <taxon>Chlamydomonadales</taxon>
        <taxon>Volvocaceae</taxon>
        <taxon>Volvox</taxon>
    </lineage>
</organism>
<dbReference type="AlphaFoldDB" id="A0A8J4FW89"/>
<accession>A0A8J4FW89</accession>